<keyword evidence="2" id="KW-0732">Signal</keyword>
<dbReference type="Gene3D" id="1.20.120.1490">
    <property type="match status" value="1"/>
</dbReference>
<accession>A0A562SR05</accession>
<dbReference type="AlphaFoldDB" id="A0A562SR05"/>
<evidence type="ECO:0000256" key="2">
    <source>
        <dbReference type="SAM" id="SignalP"/>
    </source>
</evidence>
<protein>
    <submittedName>
        <fullName evidence="3">LTXXQ motif family protein</fullName>
    </submittedName>
</protein>
<dbReference type="EMBL" id="VLLE01000003">
    <property type="protein sequence ID" value="TWI83210.1"/>
    <property type="molecule type" value="Genomic_DNA"/>
</dbReference>
<feature type="signal peptide" evidence="2">
    <location>
        <begin position="1"/>
        <end position="19"/>
    </location>
</feature>
<evidence type="ECO:0000313" key="3">
    <source>
        <dbReference type="EMBL" id="TWI83210.1"/>
    </source>
</evidence>
<dbReference type="Proteomes" id="UP000316167">
    <property type="component" value="Unassembled WGS sequence"/>
</dbReference>
<proteinExistence type="predicted"/>
<comment type="caution">
    <text evidence="3">The sequence shown here is derived from an EMBL/GenBank/DDBJ whole genome shotgun (WGS) entry which is preliminary data.</text>
</comment>
<evidence type="ECO:0000313" key="4">
    <source>
        <dbReference type="Proteomes" id="UP000316167"/>
    </source>
</evidence>
<evidence type="ECO:0000256" key="1">
    <source>
        <dbReference type="SAM" id="MobiDB-lite"/>
    </source>
</evidence>
<feature type="compositionally biased region" description="Gly residues" evidence="1">
    <location>
        <begin position="119"/>
        <end position="130"/>
    </location>
</feature>
<feature type="compositionally biased region" description="Basic and acidic residues" evidence="1">
    <location>
        <begin position="95"/>
        <end position="118"/>
    </location>
</feature>
<reference evidence="3 4" key="1">
    <citation type="journal article" date="2015" name="Stand. Genomic Sci.">
        <title>Genomic Encyclopedia of Bacterial and Archaeal Type Strains, Phase III: the genomes of soil and plant-associated and newly described type strains.</title>
        <authorList>
            <person name="Whitman W.B."/>
            <person name="Woyke T."/>
            <person name="Klenk H.P."/>
            <person name="Zhou Y."/>
            <person name="Lilburn T.G."/>
            <person name="Beck B.J."/>
            <person name="De Vos P."/>
            <person name="Vandamme P."/>
            <person name="Eisen J.A."/>
            <person name="Garrity G."/>
            <person name="Hugenholtz P."/>
            <person name="Kyrpides N.C."/>
        </authorList>
    </citation>
    <scope>NUCLEOTIDE SEQUENCE [LARGE SCALE GENOMIC DNA]</scope>
    <source>
        <strain evidence="3 4">CGMCC 1.7271</strain>
    </source>
</reference>
<dbReference type="Pfam" id="PF07813">
    <property type="entry name" value="LTXXQ"/>
    <property type="match status" value="1"/>
</dbReference>
<sequence length="130" mass="14992">MKVLQFLLLFMFVGAIAKAQPPADSTRGRGPRVDMFKDLNLTKEQQEKVKAIQDKQRTEMETLRNSSLSREEQRTKMMDMRKKYNEEIEAILTPEQKEKYKAKQKEMQEQMQQRRRDGGGGPGGQGGGNK</sequence>
<organism evidence="3 4">
    <name type="scientific">Lacibacter cauensis</name>
    <dbReference type="NCBI Taxonomy" id="510947"/>
    <lineage>
        <taxon>Bacteria</taxon>
        <taxon>Pseudomonadati</taxon>
        <taxon>Bacteroidota</taxon>
        <taxon>Chitinophagia</taxon>
        <taxon>Chitinophagales</taxon>
        <taxon>Chitinophagaceae</taxon>
        <taxon>Lacibacter</taxon>
    </lineage>
</organism>
<dbReference type="InterPro" id="IPR012899">
    <property type="entry name" value="LTXXQ"/>
</dbReference>
<gene>
    <name evidence="3" type="ORF">IQ13_1316</name>
</gene>
<feature type="region of interest" description="Disordered" evidence="1">
    <location>
        <begin position="94"/>
        <end position="130"/>
    </location>
</feature>
<keyword evidence="4" id="KW-1185">Reference proteome</keyword>
<dbReference type="GO" id="GO:0042597">
    <property type="term" value="C:periplasmic space"/>
    <property type="evidence" value="ECO:0007669"/>
    <property type="project" value="InterPro"/>
</dbReference>
<feature type="compositionally biased region" description="Basic and acidic residues" evidence="1">
    <location>
        <begin position="69"/>
        <end position="78"/>
    </location>
</feature>
<dbReference type="RefSeq" id="WP_144885287.1">
    <property type="nucleotide sequence ID" value="NZ_VLLE01000003.1"/>
</dbReference>
<name>A0A562SR05_9BACT</name>
<feature type="chain" id="PRO_5022098238" evidence="2">
    <location>
        <begin position="20"/>
        <end position="130"/>
    </location>
</feature>
<feature type="region of interest" description="Disordered" evidence="1">
    <location>
        <begin position="59"/>
        <end position="78"/>
    </location>
</feature>
<dbReference type="OrthoDB" id="677476at2"/>